<reference evidence="13" key="2">
    <citation type="submission" date="2025-09" db="UniProtKB">
        <authorList>
            <consortium name="Ensembl"/>
        </authorList>
    </citation>
    <scope>IDENTIFICATION</scope>
</reference>
<comment type="similarity">
    <text evidence="2">Belongs to the TOR1AIP family.</text>
</comment>
<keyword evidence="3" id="KW-0597">Phosphoprotein</keyword>
<dbReference type="GeneTree" id="ENSGT00390000012166"/>
<dbReference type="InterPro" id="IPR046753">
    <property type="entry name" value="TOIP1/2_C"/>
</dbReference>
<feature type="compositionally biased region" description="Acidic residues" evidence="10">
    <location>
        <begin position="98"/>
        <end position="108"/>
    </location>
</feature>
<name>A0A3B3VSM6_9TELE</name>
<feature type="compositionally biased region" description="Basic and acidic residues" evidence="10">
    <location>
        <begin position="65"/>
        <end position="81"/>
    </location>
</feature>
<keyword evidence="8" id="KW-0539">Nucleus</keyword>
<dbReference type="GeneID" id="106963895"/>
<evidence type="ECO:0000256" key="1">
    <source>
        <dbReference type="ARBA" id="ARBA00004259"/>
    </source>
</evidence>
<protein>
    <submittedName>
        <fullName evidence="13">Torsin-1A-interacting protein 2-like</fullName>
    </submittedName>
</protein>
<evidence type="ECO:0000256" key="6">
    <source>
        <dbReference type="ARBA" id="ARBA00023136"/>
    </source>
</evidence>
<feature type="region of interest" description="Disordered" evidence="10">
    <location>
        <begin position="226"/>
        <end position="256"/>
    </location>
</feature>
<dbReference type="Proteomes" id="UP000261500">
    <property type="component" value="Unplaced"/>
</dbReference>
<proteinExistence type="inferred from homology"/>
<accession>A0A3B3VSM6</accession>
<dbReference type="InterPro" id="IPR008662">
    <property type="entry name" value="TOIP1/2"/>
</dbReference>
<evidence type="ECO:0000259" key="12">
    <source>
        <dbReference type="Pfam" id="PF05609"/>
    </source>
</evidence>
<evidence type="ECO:0000256" key="7">
    <source>
        <dbReference type="ARBA" id="ARBA00023180"/>
    </source>
</evidence>
<comment type="subcellular location">
    <subcellularLocation>
        <location evidence="9">Endomembrane system</location>
        <topology evidence="9">Single-pass membrane protein</topology>
    </subcellularLocation>
    <subcellularLocation>
        <location evidence="1">Nucleus envelope</location>
    </subcellularLocation>
</comment>
<sequence>MDSKAAKNKAPGQLRRSLRQTGKVLGVEPTPRGPLKRTRKTSEPQSSPAAKGAKNVENGLDEEESPPKKYRLDAGEGHDDNLSDDDMEVQESVKDTENGEDLEMDVVEEPLKETSQPKTYKDHYEFVNLSPRVVLHKSNPPLSPYEDSQGMKTKKAEVKAPSLPNKAHSHVKPAETRPAMPITSMDEYKRKMEAKARSAATSSLVVPRPYQVSQRVNSTSEKMYLTKPHVNNIPDQKKADQLTEQDGKKKTAGTEISSGNSCRGFFWYLWRLLLLVLLSSATLLAYRILPVLQSKAGGGGGQRSREAMPERFSDSLSLLQSQFPSQREELWRRIQIHLEKHLKTAEPTEPVSLILVAGLKAERTLLCLARGLASAYSSALNGSAFLIDGVSKAGQDSDKVKLDVDKQLQAAFEGDKPAAVIHRFEELPPGSTIIFYRYCDHETAAYKQAFLLFTALLPQNEIGSELNLNGVEELVQSHVEAKLVDPEGKASFNEMDIDKFGGLWSRISHVILPVVSEVNQEECQ</sequence>
<evidence type="ECO:0000313" key="14">
    <source>
        <dbReference type="Proteomes" id="UP000261500"/>
    </source>
</evidence>
<keyword evidence="5 11" id="KW-1133">Transmembrane helix</keyword>
<dbReference type="STRING" id="48699.ENSPLAP00000028026"/>
<evidence type="ECO:0000256" key="10">
    <source>
        <dbReference type="SAM" id="MobiDB-lite"/>
    </source>
</evidence>
<keyword evidence="4 11" id="KW-0812">Transmembrane</keyword>
<dbReference type="RefSeq" id="XP_014914564.1">
    <property type="nucleotide sequence ID" value="XM_015059078.1"/>
</dbReference>
<keyword evidence="6 11" id="KW-0472">Membrane</keyword>
<evidence type="ECO:0000256" key="8">
    <source>
        <dbReference type="ARBA" id="ARBA00023242"/>
    </source>
</evidence>
<evidence type="ECO:0000256" key="4">
    <source>
        <dbReference type="ARBA" id="ARBA00022692"/>
    </source>
</evidence>
<evidence type="ECO:0000313" key="13">
    <source>
        <dbReference type="Ensembl" id="ENSPLAP00000028026.1"/>
    </source>
</evidence>
<dbReference type="AlphaFoldDB" id="A0A3B3VSM6"/>
<keyword evidence="7" id="KW-0325">Glycoprotein</keyword>
<dbReference type="GO" id="GO:0061024">
    <property type="term" value="P:membrane organization"/>
    <property type="evidence" value="ECO:0007669"/>
    <property type="project" value="TreeGrafter"/>
</dbReference>
<dbReference type="InterPro" id="IPR038599">
    <property type="entry name" value="LAP1C-like_C_sf"/>
</dbReference>
<evidence type="ECO:0000256" key="9">
    <source>
        <dbReference type="ARBA" id="ARBA00037847"/>
    </source>
</evidence>
<dbReference type="PANTHER" id="PTHR18843:SF7">
    <property type="entry name" value="LAMINA-ASSOCIATED POLYPEPTIDE 1B ISOFORM 1-RELATED"/>
    <property type="match status" value="1"/>
</dbReference>
<feature type="domain" description="Torsin-1A-interacting protein 1/2 AAA+ activator" evidence="12">
    <location>
        <begin position="309"/>
        <end position="521"/>
    </location>
</feature>
<organism evidence="13 14">
    <name type="scientific">Poecilia latipinna</name>
    <name type="common">sailfin molly</name>
    <dbReference type="NCBI Taxonomy" id="48699"/>
    <lineage>
        <taxon>Eukaryota</taxon>
        <taxon>Metazoa</taxon>
        <taxon>Chordata</taxon>
        <taxon>Craniata</taxon>
        <taxon>Vertebrata</taxon>
        <taxon>Euteleostomi</taxon>
        <taxon>Actinopterygii</taxon>
        <taxon>Neopterygii</taxon>
        <taxon>Teleostei</taxon>
        <taxon>Neoteleostei</taxon>
        <taxon>Acanthomorphata</taxon>
        <taxon>Ovalentaria</taxon>
        <taxon>Atherinomorphae</taxon>
        <taxon>Cyprinodontiformes</taxon>
        <taxon>Poeciliidae</taxon>
        <taxon>Poeciliinae</taxon>
        <taxon>Poecilia</taxon>
    </lineage>
</organism>
<dbReference type="PANTHER" id="PTHR18843">
    <property type="entry name" value="TORSIN-1A-INTERACTING PROTEIN"/>
    <property type="match status" value="1"/>
</dbReference>
<dbReference type="Gene3D" id="3.40.50.12190">
    <property type="match status" value="1"/>
</dbReference>
<feature type="transmembrane region" description="Helical" evidence="11">
    <location>
        <begin position="265"/>
        <end position="286"/>
    </location>
</feature>
<keyword evidence="14" id="KW-1185">Reference proteome</keyword>
<dbReference type="GO" id="GO:0001671">
    <property type="term" value="F:ATPase activator activity"/>
    <property type="evidence" value="ECO:0007669"/>
    <property type="project" value="InterPro"/>
</dbReference>
<evidence type="ECO:0000256" key="2">
    <source>
        <dbReference type="ARBA" id="ARBA00007860"/>
    </source>
</evidence>
<feature type="region of interest" description="Disordered" evidence="10">
    <location>
        <begin position="1"/>
        <end position="119"/>
    </location>
</feature>
<evidence type="ECO:0000256" key="11">
    <source>
        <dbReference type="SAM" id="Phobius"/>
    </source>
</evidence>
<dbReference type="GO" id="GO:0016020">
    <property type="term" value="C:membrane"/>
    <property type="evidence" value="ECO:0007669"/>
    <property type="project" value="TreeGrafter"/>
</dbReference>
<evidence type="ECO:0000256" key="5">
    <source>
        <dbReference type="ARBA" id="ARBA00022989"/>
    </source>
</evidence>
<feature type="compositionally biased region" description="Basic and acidic residues" evidence="10">
    <location>
        <begin position="235"/>
        <end position="249"/>
    </location>
</feature>
<evidence type="ECO:0000256" key="3">
    <source>
        <dbReference type="ARBA" id="ARBA00022553"/>
    </source>
</evidence>
<reference evidence="13" key="1">
    <citation type="submission" date="2025-08" db="UniProtKB">
        <authorList>
            <consortium name="Ensembl"/>
        </authorList>
    </citation>
    <scope>IDENTIFICATION</scope>
</reference>
<dbReference type="Pfam" id="PF05609">
    <property type="entry name" value="LAP1_C"/>
    <property type="match status" value="1"/>
</dbReference>
<dbReference type="GO" id="GO:0005635">
    <property type="term" value="C:nuclear envelope"/>
    <property type="evidence" value="ECO:0007669"/>
    <property type="project" value="UniProtKB-SubCell"/>
</dbReference>
<dbReference type="Ensembl" id="ENSPLAT00000021591.1">
    <property type="protein sequence ID" value="ENSPLAP00000028026.1"/>
    <property type="gene ID" value="ENSPLAG00000017083.1"/>
</dbReference>